<name>A0A0E9SD37_ANGAN</name>
<accession>A0A0E9SD37</accession>
<proteinExistence type="predicted"/>
<sequence length="67" mass="7067">MNNARFGMRTASLCAVGRTETACLSGVYLPFESSDLCNASSSSFLSLSSCPGSFSFENCNTISSTCF</sequence>
<reference evidence="1" key="2">
    <citation type="journal article" date="2015" name="Fish Shellfish Immunol.">
        <title>Early steps in the European eel (Anguilla anguilla)-Vibrio vulnificus interaction in the gills: Role of the RtxA13 toxin.</title>
        <authorList>
            <person name="Callol A."/>
            <person name="Pajuelo D."/>
            <person name="Ebbesson L."/>
            <person name="Teles M."/>
            <person name="MacKenzie S."/>
            <person name="Amaro C."/>
        </authorList>
    </citation>
    <scope>NUCLEOTIDE SEQUENCE</scope>
</reference>
<evidence type="ECO:0000313" key="1">
    <source>
        <dbReference type="EMBL" id="JAH39264.1"/>
    </source>
</evidence>
<dbReference type="AlphaFoldDB" id="A0A0E9SD37"/>
<dbReference type="EMBL" id="GBXM01069313">
    <property type="protein sequence ID" value="JAH39264.1"/>
    <property type="molecule type" value="Transcribed_RNA"/>
</dbReference>
<organism evidence="1">
    <name type="scientific">Anguilla anguilla</name>
    <name type="common">European freshwater eel</name>
    <name type="synonym">Muraena anguilla</name>
    <dbReference type="NCBI Taxonomy" id="7936"/>
    <lineage>
        <taxon>Eukaryota</taxon>
        <taxon>Metazoa</taxon>
        <taxon>Chordata</taxon>
        <taxon>Craniata</taxon>
        <taxon>Vertebrata</taxon>
        <taxon>Euteleostomi</taxon>
        <taxon>Actinopterygii</taxon>
        <taxon>Neopterygii</taxon>
        <taxon>Teleostei</taxon>
        <taxon>Anguilliformes</taxon>
        <taxon>Anguillidae</taxon>
        <taxon>Anguilla</taxon>
    </lineage>
</organism>
<protein>
    <submittedName>
        <fullName evidence="1">Uncharacterized protein</fullName>
    </submittedName>
</protein>
<reference evidence="1" key="1">
    <citation type="submission" date="2014-11" db="EMBL/GenBank/DDBJ databases">
        <authorList>
            <person name="Amaro Gonzalez C."/>
        </authorList>
    </citation>
    <scope>NUCLEOTIDE SEQUENCE</scope>
</reference>
<dbReference type="EMBL" id="GBXM01100602">
    <property type="protein sequence ID" value="JAH07975.1"/>
    <property type="molecule type" value="Transcribed_RNA"/>
</dbReference>